<keyword evidence="15" id="KW-1185">Reference proteome</keyword>
<keyword evidence="4 12" id="KW-0698">rRNA processing</keyword>
<feature type="active site" description="Proton acceptor" evidence="12">
    <location>
        <position position="96"/>
    </location>
</feature>
<evidence type="ECO:0000256" key="9">
    <source>
        <dbReference type="ARBA" id="ARBA00022723"/>
    </source>
</evidence>
<organism evidence="14 15">
    <name type="scientific">Ureaplasma diversum NCTC 246</name>
    <dbReference type="NCBI Taxonomy" id="1188241"/>
    <lineage>
        <taxon>Bacteria</taxon>
        <taxon>Bacillati</taxon>
        <taxon>Mycoplasmatota</taxon>
        <taxon>Mycoplasmoidales</taxon>
        <taxon>Mycoplasmoidaceae</taxon>
        <taxon>Ureaplasma</taxon>
    </lineage>
</organism>
<keyword evidence="2 12" id="KW-0004">4Fe-4S</keyword>
<keyword evidence="9 12" id="KW-0479">Metal-binding</keyword>
<dbReference type="RefSeq" id="WP_038102807.1">
    <property type="nucleotide sequence ID" value="NZ_JFDP01000052.1"/>
</dbReference>
<dbReference type="Pfam" id="PF21016">
    <property type="entry name" value="RlmN_N"/>
    <property type="match status" value="1"/>
</dbReference>
<dbReference type="PIRSF" id="PIRSF006004">
    <property type="entry name" value="CHP00048"/>
    <property type="match status" value="1"/>
</dbReference>
<dbReference type="GO" id="GO:0019843">
    <property type="term" value="F:rRNA binding"/>
    <property type="evidence" value="ECO:0007669"/>
    <property type="project" value="UniProtKB-UniRule"/>
</dbReference>
<feature type="binding site" evidence="12">
    <location>
        <position position="123"/>
    </location>
    <ligand>
        <name>[4Fe-4S] cluster</name>
        <dbReference type="ChEBI" id="CHEBI:49883"/>
        <note>4Fe-4S-S-AdoMet</note>
    </ligand>
</feature>
<evidence type="ECO:0000256" key="3">
    <source>
        <dbReference type="ARBA" id="ARBA00022490"/>
    </source>
</evidence>
<dbReference type="InterPro" id="IPR027492">
    <property type="entry name" value="RNA_MTrfase_RlmN"/>
</dbReference>
<dbReference type="eggNOG" id="COG0820">
    <property type="taxonomic scope" value="Bacteria"/>
</dbReference>
<dbReference type="EMBL" id="JFDP01000052">
    <property type="protein sequence ID" value="KEZ23016.1"/>
    <property type="molecule type" value="Genomic_DNA"/>
</dbReference>
<dbReference type="SFLD" id="SFLDF00275">
    <property type="entry name" value="adenosine_C2_methyltransferase"/>
    <property type="match status" value="1"/>
</dbReference>
<comment type="caution">
    <text evidence="12">Lacks conserved residue(s) required for the propagation of feature annotation.</text>
</comment>
<dbReference type="EC" id="2.1.1.192" evidence="12"/>
<dbReference type="FunFam" id="3.20.20.70:FF:000014">
    <property type="entry name" value="Probable dual-specificity RNA methyltransferase RlmN"/>
    <property type="match status" value="1"/>
</dbReference>
<evidence type="ECO:0000313" key="15">
    <source>
        <dbReference type="Proteomes" id="UP000028537"/>
    </source>
</evidence>
<evidence type="ECO:0000259" key="13">
    <source>
        <dbReference type="PROSITE" id="PS51918"/>
    </source>
</evidence>
<dbReference type="Gene3D" id="3.20.20.70">
    <property type="entry name" value="Aldolase class I"/>
    <property type="match status" value="1"/>
</dbReference>
<comment type="catalytic activity">
    <reaction evidence="12">
        <text>adenosine(37) in tRNA + 2 reduced [2Fe-2S]-[ferredoxin] + 2 S-adenosyl-L-methionine = 2-methyladenosine(37) in tRNA + 5'-deoxyadenosine + L-methionine + 2 oxidized [2Fe-2S]-[ferredoxin] + S-adenosyl-L-homocysteine</text>
        <dbReference type="Rhea" id="RHEA:43332"/>
        <dbReference type="Rhea" id="RHEA-COMP:10000"/>
        <dbReference type="Rhea" id="RHEA-COMP:10001"/>
        <dbReference type="Rhea" id="RHEA-COMP:10162"/>
        <dbReference type="Rhea" id="RHEA-COMP:10485"/>
        <dbReference type="ChEBI" id="CHEBI:17319"/>
        <dbReference type="ChEBI" id="CHEBI:33737"/>
        <dbReference type="ChEBI" id="CHEBI:33738"/>
        <dbReference type="ChEBI" id="CHEBI:57844"/>
        <dbReference type="ChEBI" id="CHEBI:57856"/>
        <dbReference type="ChEBI" id="CHEBI:59789"/>
        <dbReference type="ChEBI" id="CHEBI:74411"/>
        <dbReference type="ChEBI" id="CHEBI:74497"/>
        <dbReference type="EC" id="2.1.1.192"/>
    </reaction>
</comment>
<evidence type="ECO:0000256" key="5">
    <source>
        <dbReference type="ARBA" id="ARBA00022603"/>
    </source>
</evidence>
<keyword evidence="7 12" id="KW-0949">S-adenosyl-L-methionine</keyword>
<dbReference type="Gene3D" id="1.10.150.530">
    <property type="match status" value="1"/>
</dbReference>
<evidence type="ECO:0000256" key="12">
    <source>
        <dbReference type="HAMAP-Rule" id="MF_01849"/>
    </source>
</evidence>
<feature type="binding site" evidence="12">
    <location>
        <position position="298"/>
    </location>
    <ligand>
        <name>S-adenosyl-L-methionine</name>
        <dbReference type="ChEBI" id="CHEBI:59789"/>
    </ligand>
</feature>
<keyword evidence="11 12" id="KW-0411">Iron-sulfur</keyword>
<dbReference type="GO" id="GO:0051539">
    <property type="term" value="F:4 iron, 4 sulfur cluster binding"/>
    <property type="evidence" value="ECO:0007669"/>
    <property type="project" value="UniProtKB-UniRule"/>
</dbReference>
<evidence type="ECO:0000256" key="4">
    <source>
        <dbReference type="ARBA" id="ARBA00022552"/>
    </source>
</evidence>
<feature type="binding site" evidence="12">
    <location>
        <position position="199"/>
    </location>
    <ligand>
        <name>S-adenosyl-L-methionine</name>
        <dbReference type="ChEBI" id="CHEBI:59789"/>
    </ligand>
</feature>
<sequence>MLSANKPLLFYDYTLEQLEAIVIENNLKPYLAKQIYEWIYKHRTLDFDKMSNLSKQNKEWLQTNFSFDLHKTVIKQVSEDGTIKFLFELADGNKIETVLMKFEYGYSVCVTTQVGCNMGCSFCASGILKKKRNLSSGEIVLQVYQAQKYLDEYSLGRVGNIVVMGIGEPFDNIPNVSNFINIVNNPFGLEIGKRKITVSTCGLVHKFAEWTQLQPQVGLAISLHAPNDQIRSSIMPINKAFNIEKLLAAAKEYTKITNNKITFEYIMIDGINDQDEHAYELVNLLKGMLCYVNLIPYNPVSENGYKRSKNVDRFFNILIQNNIRATTRQEKGSDIDAACGQLRAKEQGVL</sequence>
<dbReference type="SFLD" id="SFLDS00029">
    <property type="entry name" value="Radical_SAM"/>
    <property type="match status" value="1"/>
</dbReference>
<dbReference type="OrthoDB" id="9793973at2"/>
<reference evidence="14 15" key="1">
    <citation type="submission" date="2014-02" db="EMBL/GenBank/DDBJ databases">
        <title>Genome sequence of Ureaplasma diversum strain 246.</title>
        <authorList>
            <person name="Sirand-Pugnet P."/>
            <person name="Breton M."/>
            <person name="Dordet-Frisoni E."/>
            <person name="Baranowski E."/>
            <person name="Barre A."/>
            <person name="Couture C."/>
            <person name="Dupuy V."/>
            <person name="Gaurivaud P."/>
            <person name="Jacob D."/>
            <person name="Lemaitre C."/>
            <person name="Manso-Silvan L."/>
            <person name="Nikolski M."/>
            <person name="Nouvel L.-X."/>
            <person name="Poumarat F."/>
            <person name="Tardy F."/>
            <person name="Thebault P."/>
            <person name="Theil S."/>
            <person name="Citti C."/>
            <person name="Thiaucourt F."/>
            <person name="Blanchard A."/>
        </authorList>
    </citation>
    <scope>NUCLEOTIDE SEQUENCE [LARGE SCALE GENOMIC DNA]</scope>
    <source>
        <strain evidence="14 15">NCTC 246</strain>
    </source>
</reference>
<keyword evidence="5 12" id="KW-0489">Methyltransferase</keyword>
<feature type="binding site" evidence="12">
    <location>
        <position position="116"/>
    </location>
    <ligand>
        <name>[4Fe-4S] cluster</name>
        <dbReference type="ChEBI" id="CHEBI:49883"/>
        <note>4Fe-4S-S-AdoMet</note>
    </ligand>
</feature>
<dbReference type="Proteomes" id="UP000028537">
    <property type="component" value="Unassembled WGS sequence"/>
</dbReference>
<evidence type="ECO:0000256" key="7">
    <source>
        <dbReference type="ARBA" id="ARBA00022691"/>
    </source>
</evidence>
<keyword evidence="12" id="KW-1015">Disulfide bond</keyword>
<dbReference type="InterPro" id="IPR013785">
    <property type="entry name" value="Aldolase_TIM"/>
</dbReference>
<comment type="subcellular location">
    <subcellularLocation>
        <location evidence="1 12">Cytoplasm</location>
    </subcellularLocation>
</comment>
<evidence type="ECO:0000256" key="6">
    <source>
        <dbReference type="ARBA" id="ARBA00022679"/>
    </source>
</evidence>
<comment type="caution">
    <text evidence="14">The sequence shown here is derived from an EMBL/GenBank/DDBJ whole genome shotgun (WGS) entry which is preliminary data.</text>
</comment>
<dbReference type="GO" id="GO:0002935">
    <property type="term" value="F:tRNA (adenine(37)-C2)-methyltransferase activity"/>
    <property type="evidence" value="ECO:0007669"/>
    <property type="project" value="UniProtKB-UniRule"/>
</dbReference>
<comment type="similarity">
    <text evidence="12">Belongs to the radical SAM superfamily. RlmN family.</text>
</comment>
<comment type="miscellaneous">
    <text evidence="12">Reaction proceeds by a ping-pong mechanism involving intermediate methylation of a conserved cysteine residue.</text>
</comment>
<feature type="binding site" evidence="12">
    <location>
        <begin position="222"/>
        <end position="224"/>
    </location>
    <ligand>
        <name>S-adenosyl-L-methionine</name>
        <dbReference type="ChEBI" id="CHEBI:59789"/>
    </ligand>
</feature>
<comment type="cofactor">
    <cofactor evidence="12">
        <name>[4Fe-4S] cluster</name>
        <dbReference type="ChEBI" id="CHEBI:49883"/>
    </cofactor>
    <text evidence="12">Binds 1 [4Fe-4S] cluster. The cluster is coordinated with 3 cysteines and an exchangeable S-adenosyl-L-methionine.</text>
</comment>
<feature type="domain" description="Radical SAM core" evidence="13">
    <location>
        <begin position="102"/>
        <end position="334"/>
    </location>
</feature>
<dbReference type="CDD" id="cd01335">
    <property type="entry name" value="Radical_SAM"/>
    <property type="match status" value="1"/>
</dbReference>
<dbReference type="GO" id="GO:0070040">
    <property type="term" value="F:rRNA (adenine(2503)-C2-)-methyltransferase activity"/>
    <property type="evidence" value="ECO:0007669"/>
    <property type="project" value="UniProtKB-UniRule"/>
</dbReference>
<dbReference type="SFLD" id="SFLDG01062">
    <property type="entry name" value="methyltransferase_(Class_A)"/>
    <property type="match status" value="1"/>
</dbReference>
<dbReference type="GO" id="GO:0000049">
    <property type="term" value="F:tRNA binding"/>
    <property type="evidence" value="ECO:0007669"/>
    <property type="project" value="UniProtKB-UniRule"/>
</dbReference>
<dbReference type="PROSITE" id="PS51918">
    <property type="entry name" value="RADICAL_SAM"/>
    <property type="match status" value="1"/>
</dbReference>
<keyword evidence="3 12" id="KW-0963">Cytoplasm</keyword>
<evidence type="ECO:0000256" key="11">
    <source>
        <dbReference type="ARBA" id="ARBA00023014"/>
    </source>
</evidence>
<feature type="binding site" evidence="12">
    <location>
        <position position="120"/>
    </location>
    <ligand>
        <name>[4Fe-4S] cluster</name>
        <dbReference type="ChEBI" id="CHEBI:49883"/>
        <note>4Fe-4S-S-AdoMet</note>
    </ligand>
</feature>
<keyword evidence="10 12" id="KW-0408">Iron</keyword>
<evidence type="ECO:0000313" key="14">
    <source>
        <dbReference type="EMBL" id="KEZ23016.1"/>
    </source>
</evidence>
<dbReference type="GO" id="GO:0005737">
    <property type="term" value="C:cytoplasm"/>
    <property type="evidence" value="ECO:0007669"/>
    <property type="project" value="UniProtKB-SubCell"/>
</dbReference>
<dbReference type="InterPro" id="IPR007197">
    <property type="entry name" value="rSAM"/>
</dbReference>
<evidence type="ECO:0000256" key="2">
    <source>
        <dbReference type="ARBA" id="ARBA00022485"/>
    </source>
</evidence>
<feature type="active site" description="S-methylcysteine intermediate" evidence="12">
    <location>
        <position position="339"/>
    </location>
</feature>
<evidence type="ECO:0000256" key="10">
    <source>
        <dbReference type="ARBA" id="ARBA00023004"/>
    </source>
</evidence>
<dbReference type="HAMAP" id="MF_01849">
    <property type="entry name" value="RNA_methyltr_RlmN"/>
    <property type="match status" value="1"/>
</dbReference>
<keyword evidence="8 12" id="KW-0819">tRNA processing</keyword>
<dbReference type="SUPFAM" id="SSF102114">
    <property type="entry name" value="Radical SAM enzymes"/>
    <property type="match status" value="1"/>
</dbReference>
<comment type="function">
    <text evidence="12">Specifically methylates position 2 of adenine 2503 in 23S rRNA and position 2 of adenine 37 in tRNAs.</text>
</comment>
<dbReference type="InterPro" id="IPR058240">
    <property type="entry name" value="rSAM_sf"/>
</dbReference>
<keyword evidence="6 12" id="KW-0808">Transferase</keyword>
<dbReference type="InterPro" id="IPR040072">
    <property type="entry name" value="Methyltransferase_A"/>
</dbReference>
<dbReference type="GO" id="GO:0030488">
    <property type="term" value="P:tRNA methylation"/>
    <property type="evidence" value="ECO:0007669"/>
    <property type="project" value="UniProtKB-UniRule"/>
</dbReference>
<name>A0A084EYH4_9BACT</name>
<dbReference type="GO" id="GO:0070475">
    <property type="term" value="P:rRNA base methylation"/>
    <property type="evidence" value="ECO:0007669"/>
    <property type="project" value="UniProtKB-UniRule"/>
</dbReference>
<evidence type="ECO:0000256" key="8">
    <source>
        <dbReference type="ARBA" id="ARBA00022694"/>
    </source>
</evidence>
<comment type="catalytic activity">
    <reaction evidence="12">
        <text>adenosine(2503) in 23S rRNA + 2 reduced [2Fe-2S]-[ferredoxin] + 2 S-adenosyl-L-methionine = 2-methyladenosine(2503) in 23S rRNA + 5'-deoxyadenosine + L-methionine + 2 oxidized [2Fe-2S]-[ferredoxin] + S-adenosyl-L-homocysteine</text>
        <dbReference type="Rhea" id="RHEA:42916"/>
        <dbReference type="Rhea" id="RHEA-COMP:10000"/>
        <dbReference type="Rhea" id="RHEA-COMP:10001"/>
        <dbReference type="Rhea" id="RHEA-COMP:10152"/>
        <dbReference type="Rhea" id="RHEA-COMP:10282"/>
        <dbReference type="ChEBI" id="CHEBI:17319"/>
        <dbReference type="ChEBI" id="CHEBI:33737"/>
        <dbReference type="ChEBI" id="CHEBI:33738"/>
        <dbReference type="ChEBI" id="CHEBI:57844"/>
        <dbReference type="ChEBI" id="CHEBI:57856"/>
        <dbReference type="ChEBI" id="CHEBI:59789"/>
        <dbReference type="ChEBI" id="CHEBI:74411"/>
        <dbReference type="ChEBI" id="CHEBI:74497"/>
        <dbReference type="EC" id="2.1.1.192"/>
    </reaction>
</comment>
<dbReference type="PANTHER" id="PTHR30544">
    <property type="entry name" value="23S RRNA METHYLTRANSFERASE"/>
    <property type="match status" value="1"/>
</dbReference>
<proteinExistence type="inferred from homology"/>
<dbReference type="InterPro" id="IPR048641">
    <property type="entry name" value="RlmN_N"/>
</dbReference>
<dbReference type="Pfam" id="PF04055">
    <property type="entry name" value="Radical_SAM"/>
    <property type="match status" value="1"/>
</dbReference>
<protein>
    <recommendedName>
        <fullName evidence="12">Probable dual-specificity RNA methyltransferase RlmN</fullName>
        <ecNumber evidence="12">2.1.1.192</ecNumber>
    </recommendedName>
    <alternativeName>
        <fullName evidence="12">23S rRNA (adenine(2503)-C(2))-methyltransferase</fullName>
    </alternativeName>
    <alternativeName>
        <fullName evidence="12">23S rRNA m2A2503 methyltransferase</fullName>
    </alternativeName>
    <alternativeName>
        <fullName evidence="12">Ribosomal RNA large subunit methyltransferase N</fullName>
    </alternativeName>
    <alternativeName>
        <fullName evidence="12">tRNA (adenine(37)-C(2))-methyltransferase</fullName>
    </alternativeName>
    <alternativeName>
        <fullName evidence="12">tRNA m2A37 methyltransferase</fullName>
    </alternativeName>
</protein>
<accession>A0A084EYH4</accession>
<gene>
    <name evidence="12" type="primary">rlmN</name>
    <name evidence="14" type="ORF">UDIV_4120</name>
</gene>
<evidence type="ECO:0000256" key="1">
    <source>
        <dbReference type="ARBA" id="ARBA00004496"/>
    </source>
</evidence>
<dbReference type="GO" id="GO:0046872">
    <property type="term" value="F:metal ion binding"/>
    <property type="evidence" value="ECO:0007669"/>
    <property type="project" value="UniProtKB-KW"/>
</dbReference>
<dbReference type="NCBIfam" id="TIGR00048">
    <property type="entry name" value="rRNA_mod_RlmN"/>
    <property type="match status" value="1"/>
</dbReference>
<dbReference type="PANTHER" id="PTHR30544:SF5">
    <property type="entry name" value="RADICAL SAM CORE DOMAIN-CONTAINING PROTEIN"/>
    <property type="match status" value="1"/>
</dbReference>
<dbReference type="AlphaFoldDB" id="A0A084EYH4"/>
<dbReference type="InterPro" id="IPR004383">
    <property type="entry name" value="rRNA_lsu_MTrfase_RlmN/Cfr"/>
</dbReference>
<feature type="binding site" evidence="12">
    <location>
        <begin position="167"/>
        <end position="168"/>
    </location>
    <ligand>
        <name>S-adenosyl-L-methionine</name>
        <dbReference type="ChEBI" id="CHEBI:59789"/>
    </ligand>
</feature>